<reference evidence="2 3" key="1">
    <citation type="submission" date="2023-03" db="EMBL/GenBank/DDBJ databases">
        <title>High recombination rates correlate with genetic variation in Cardiocondyla obscurior ants.</title>
        <authorList>
            <person name="Errbii M."/>
        </authorList>
    </citation>
    <scope>NUCLEOTIDE SEQUENCE [LARGE SCALE GENOMIC DNA]</scope>
    <source>
        <strain evidence="2">Alpha-2009</strain>
        <tissue evidence="2">Whole body</tissue>
    </source>
</reference>
<dbReference type="EMBL" id="JADYXP020000035">
    <property type="protein sequence ID" value="KAL0098790.1"/>
    <property type="molecule type" value="Genomic_DNA"/>
</dbReference>
<organism evidence="2 3">
    <name type="scientific">Cardiocondyla obscurior</name>
    <dbReference type="NCBI Taxonomy" id="286306"/>
    <lineage>
        <taxon>Eukaryota</taxon>
        <taxon>Metazoa</taxon>
        <taxon>Ecdysozoa</taxon>
        <taxon>Arthropoda</taxon>
        <taxon>Hexapoda</taxon>
        <taxon>Insecta</taxon>
        <taxon>Pterygota</taxon>
        <taxon>Neoptera</taxon>
        <taxon>Endopterygota</taxon>
        <taxon>Hymenoptera</taxon>
        <taxon>Apocrita</taxon>
        <taxon>Aculeata</taxon>
        <taxon>Formicoidea</taxon>
        <taxon>Formicidae</taxon>
        <taxon>Myrmicinae</taxon>
        <taxon>Cardiocondyla</taxon>
    </lineage>
</organism>
<dbReference type="PANTHER" id="PTHR22948:SF29">
    <property type="entry name" value="FI02030P-RELATED"/>
    <property type="match status" value="1"/>
</dbReference>
<evidence type="ECO:0000313" key="2">
    <source>
        <dbReference type="EMBL" id="KAL0098790.1"/>
    </source>
</evidence>
<dbReference type="SUPFAM" id="SSF63748">
    <property type="entry name" value="Tudor/PWWP/MBT"/>
    <property type="match status" value="1"/>
</dbReference>
<dbReference type="InterPro" id="IPR002999">
    <property type="entry name" value="Tudor"/>
</dbReference>
<sequence>MATVSYIDTHQLTRSPLEVQVLEVESPTLFWVKLKNGEGELNELLRYLTLRMTRIGKNLTLAPDCVEVGTLVAVKEKGRWQRGIVTEVTSHTDVTIHLRDWGRKIHRRKFDCCRLEERFMEQPWQAVPCGIHGVKPTDPSGWTERDIALVRLLIEKQWGRISIRRACWGEFAEVDFSIRKKGDLLIRNLANILESAGAAYKSTGVMINYKLGLNNVEQKPTMRRIRFPSQIKI</sequence>
<comment type="caution">
    <text evidence="2">The sequence shown here is derived from an EMBL/GenBank/DDBJ whole genome shotgun (WGS) entry which is preliminary data.</text>
</comment>
<evidence type="ECO:0000259" key="1">
    <source>
        <dbReference type="Pfam" id="PF00567"/>
    </source>
</evidence>
<dbReference type="Proteomes" id="UP001430953">
    <property type="component" value="Unassembled WGS sequence"/>
</dbReference>
<name>A0AAW2E963_9HYME</name>
<feature type="domain" description="Tudor" evidence="1">
    <location>
        <begin position="17"/>
        <end position="133"/>
    </location>
</feature>
<accession>A0AAW2E963</accession>
<proteinExistence type="predicted"/>
<evidence type="ECO:0000313" key="3">
    <source>
        <dbReference type="Proteomes" id="UP001430953"/>
    </source>
</evidence>
<keyword evidence="3" id="KW-1185">Reference proteome</keyword>
<dbReference type="Gene3D" id="2.30.30.140">
    <property type="match status" value="1"/>
</dbReference>
<dbReference type="Pfam" id="PF00567">
    <property type="entry name" value="TUDOR"/>
    <property type="match status" value="1"/>
</dbReference>
<dbReference type="AlphaFoldDB" id="A0AAW2E963"/>
<gene>
    <name evidence="2" type="ORF">PUN28_020737</name>
</gene>
<dbReference type="PANTHER" id="PTHR22948">
    <property type="entry name" value="TUDOR DOMAIN CONTAINING PROTEIN"/>
    <property type="match status" value="1"/>
</dbReference>
<protein>
    <recommendedName>
        <fullName evidence="1">Tudor domain-containing protein</fullName>
    </recommendedName>
</protein>
<dbReference type="InterPro" id="IPR050621">
    <property type="entry name" value="Tudor_domain_containing"/>
</dbReference>